<protein>
    <submittedName>
        <fullName evidence="2">Substrate-binding domain-containing protein</fullName>
    </submittedName>
</protein>
<accession>A0AA45LB33</accession>
<name>A0AA45LB33_9PSEU</name>
<reference evidence="2" key="1">
    <citation type="submission" date="2021-04" db="EMBL/GenBank/DDBJ databases">
        <title>Genomic sequence of Actinosynnema pretiosum subsp. pretiosum ATCC 31280 (C-14919).</title>
        <authorList>
            <person name="Bai L."/>
            <person name="Wang X."/>
            <person name="Xiao Y."/>
        </authorList>
    </citation>
    <scope>NUCLEOTIDE SEQUENCE</scope>
    <source>
        <strain evidence="2">ATCC 31280</strain>
    </source>
</reference>
<evidence type="ECO:0000313" key="3">
    <source>
        <dbReference type="Proteomes" id="UP000677152"/>
    </source>
</evidence>
<sequence>MGTPQEALHRTILLVDVAAFGSRDEPEQREAHRALYAALRAAFHVAGVVWSDEPDWDGTYHEDRGDGVMALLPCTMVKSRAVRVLVPALAGELRRYNHLLADGARLRLRVALAAGEVSHDGVGAQGEALVGAFRLLDAPPVKQALARSPGALVLVVSGGFHQTVVRGDPACDAIAFRPVDVRNKEFRETAWVALPDTGPAPPRHRHRRLGQPAVRGPSGPGGRAGRRRSWRRAPNRVAGWGRRALGARLTRRDAGVLVVAVVLLLVPTACQGPPEVAGCALPVQLNVLASREVVDELRDLVVKFEDGERAPGELRCAGVRVHVAEGPESADVVRALGDGLPVGGGIGTSVPEPHVWIPASGLELEQARALLAEDGSQKGLSLRADVGGVPSVVARSVVALGVPRRWVPELAVREDARQVSWQSLLGADGWRLFGLEPAVTGSAQMATVAAVGGWLNPPELGPEAGPKLHQMAARVGAEVPGGAGGGLCGEVRSVLVAAESELADRADECGGLEVFYPEGGSLWLDHLFVEVVRAPASGAGPSVEEHRATPVGEAAAKFRDFLIGDAGAQDRFKRSGLRGAVGGDTTTRGLRPSRPAALATPEFAARVRAVWTEVRKETRVALVVADTSELGGQVAEQITRLVESVDGARDRVEVVVDGERPLRDLVAERVALDRAALVVVVAGAGDRVGFGYGPVSERVVVGVGVGSGACEPSSELRALLDANARACLPLVDRAGVVPLVNEVAEELWDVG</sequence>
<dbReference type="EMBL" id="CP073249">
    <property type="protein sequence ID" value="QUF07019.1"/>
    <property type="molecule type" value="Genomic_DNA"/>
</dbReference>
<organism evidence="2 3">
    <name type="scientific">Actinosynnema pretiosum subsp. pretiosum</name>
    <dbReference type="NCBI Taxonomy" id="103721"/>
    <lineage>
        <taxon>Bacteria</taxon>
        <taxon>Bacillati</taxon>
        <taxon>Actinomycetota</taxon>
        <taxon>Actinomycetes</taxon>
        <taxon>Pseudonocardiales</taxon>
        <taxon>Pseudonocardiaceae</taxon>
        <taxon>Actinosynnema</taxon>
    </lineage>
</organism>
<dbReference type="Proteomes" id="UP000677152">
    <property type="component" value="Chromosome"/>
</dbReference>
<feature type="region of interest" description="Disordered" evidence="1">
    <location>
        <begin position="194"/>
        <end position="231"/>
    </location>
</feature>
<evidence type="ECO:0000313" key="2">
    <source>
        <dbReference type="EMBL" id="QUF07019.1"/>
    </source>
</evidence>
<proteinExistence type="predicted"/>
<evidence type="ECO:0000256" key="1">
    <source>
        <dbReference type="SAM" id="MobiDB-lite"/>
    </source>
</evidence>
<dbReference type="AlphaFoldDB" id="A0AA45LB33"/>
<gene>
    <name evidence="2" type="ORF">KCV87_13785</name>
</gene>